<accession>A0A840F8B5</accession>
<evidence type="ECO:0008006" key="3">
    <source>
        <dbReference type="Google" id="ProtNLM"/>
    </source>
</evidence>
<evidence type="ECO:0000313" key="2">
    <source>
        <dbReference type="Proteomes" id="UP000551501"/>
    </source>
</evidence>
<sequence>MQALARPEWTARAADHRARIERLVGPYLRMRRRGVKHPVIDFLFTYYSARPAQVTGWHPGYGVVLRDAPEFEDARGYEVGDDGGVAVSAEHLADRLHLVTATARIVDATASRPARMGCFGLHEWAMVYRTDEKRHPHPLRLGAAGTDAVVEAGRLQCTHYDAFRFFTEPARGRNPIALTRDDAVHNEQPGCLHATMDLYRYCLRLSPLIGSDLLADSFDLALTARELDMRASPYDLAGVTDMAGRPYEPVPIETHEGRARYVSEQTAIARRGAALRDRLSSTCRGLVEVSRTGR</sequence>
<protein>
    <recommendedName>
        <fullName evidence="3">3-methyladenine DNA glycosylase</fullName>
    </recommendedName>
</protein>
<dbReference type="Proteomes" id="UP000551501">
    <property type="component" value="Unassembled WGS sequence"/>
</dbReference>
<dbReference type="AlphaFoldDB" id="A0A840F8B5"/>
<gene>
    <name evidence="1" type="ORF">BKA16_002982</name>
</gene>
<proteinExistence type="predicted"/>
<reference evidence="1 2" key="1">
    <citation type="submission" date="2020-08" db="EMBL/GenBank/DDBJ databases">
        <title>Sequencing the genomes of 1000 actinobacteria strains.</title>
        <authorList>
            <person name="Klenk H.-P."/>
        </authorList>
    </citation>
    <scope>NUCLEOTIDE SEQUENCE [LARGE SCALE GENOMIC DNA]</scope>
    <source>
        <strain evidence="1 2">DSM 45298</strain>
    </source>
</reference>
<organism evidence="1 2">
    <name type="scientific">Gordonia humi</name>
    <dbReference type="NCBI Taxonomy" id="686429"/>
    <lineage>
        <taxon>Bacteria</taxon>
        <taxon>Bacillati</taxon>
        <taxon>Actinomycetota</taxon>
        <taxon>Actinomycetes</taxon>
        <taxon>Mycobacteriales</taxon>
        <taxon>Gordoniaceae</taxon>
        <taxon>Gordonia</taxon>
    </lineage>
</organism>
<comment type="caution">
    <text evidence="1">The sequence shown here is derived from an EMBL/GenBank/DDBJ whole genome shotgun (WGS) entry which is preliminary data.</text>
</comment>
<dbReference type="RefSeq" id="WP_183371410.1">
    <property type="nucleotide sequence ID" value="NZ_BAABHL010000120.1"/>
</dbReference>
<dbReference type="EMBL" id="JACIFP010000001">
    <property type="protein sequence ID" value="MBB4136430.1"/>
    <property type="molecule type" value="Genomic_DNA"/>
</dbReference>
<evidence type="ECO:0000313" key="1">
    <source>
        <dbReference type="EMBL" id="MBB4136430.1"/>
    </source>
</evidence>
<keyword evidence="2" id="KW-1185">Reference proteome</keyword>
<name>A0A840F8B5_9ACTN</name>